<dbReference type="PANTHER" id="PTHR20932:SF13">
    <property type="entry name" value="LD36653P"/>
    <property type="match status" value="1"/>
</dbReference>
<dbReference type="RefSeq" id="XP_035660328.1">
    <property type="nucleotide sequence ID" value="XM_035804435.1"/>
</dbReference>
<dbReference type="GeneID" id="118405032"/>
<evidence type="ECO:0000313" key="5">
    <source>
        <dbReference type="RefSeq" id="XP_035660328.1"/>
    </source>
</evidence>
<name>A0A9J7KFF2_BRAFL</name>
<dbReference type="CDD" id="cd00118">
    <property type="entry name" value="LysM"/>
    <property type="match status" value="1"/>
</dbReference>
<dbReference type="AlphaFoldDB" id="A0A9J7KFF2"/>
<evidence type="ECO:0000256" key="1">
    <source>
        <dbReference type="SAM" id="MobiDB-lite"/>
    </source>
</evidence>
<protein>
    <submittedName>
        <fullName evidence="5 6">LysM and putative peptidoglycan-binding domain-containing protein 4-like</fullName>
    </submittedName>
</protein>
<dbReference type="OrthoDB" id="538216at2759"/>
<dbReference type="PROSITE" id="PS51782">
    <property type="entry name" value="LYSM"/>
    <property type="match status" value="1"/>
</dbReference>
<evidence type="ECO:0000256" key="2">
    <source>
        <dbReference type="SAM" id="Phobius"/>
    </source>
</evidence>
<gene>
    <name evidence="5 6" type="primary">LOC118405032</name>
</gene>
<evidence type="ECO:0000313" key="4">
    <source>
        <dbReference type="Proteomes" id="UP000001554"/>
    </source>
</evidence>
<dbReference type="SMART" id="SM00257">
    <property type="entry name" value="LysM"/>
    <property type="match status" value="1"/>
</dbReference>
<organism evidence="4 6">
    <name type="scientific">Branchiostoma floridae</name>
    <name type="common">Florida lancelet</name>
    <name type="synonym">Amphioxus</name>
    <dbReference type="NCBI Taxonomy" id="7739"/>
    <lineage>
        <taxon>Eukaryota</taxon>
        <taxon>Metazoa</taxon>
        <taxon>Chordata</taxon>
        <taxon>Cephalochordata</taxon>
        <taxon>Leptocardii</taxon>
        <taxon>Amphioxiformes</taxon>
        <taxon>Branchiostomatidae</taxon>
        <taxon>Branchiostoma</taxon>
    </lineage>
</organism>
<dbReference type="KEGG" id="bfo:118405032"/>
<feature type="transmembrane region" description="Helical" evidence="2">
    <location>
        <begin position="233"/>
        <end position="255"/>
    </location>
</feature>
<dbReference type="OMA" id="IALQFCC"/>
<evidence type="ECO:0000313" key="6">
    <source>
        <dbReference type="RefSeq" id="XP_035660334.1"/>
    </source>
</evidence>
<dbReference type="InterPro" id="IPR036779">
    <property type="entry name" value="LysM_dom_sf"/>
</dbReference>
<feature type="domain" description="LysM" evidence="3">
    <location>
        <begin position="81"/>
        <end position="125"/>
    </location>
</feature>
<dbReference type="Proteomes" id="UP000001554">
    <property type="component" value="Chromosome 2"/>
</dbReference>
<accession>A0A9J7KFF2</accession>
<feature type="compositionally biased region" description="Basic and acidic residues" evidence="1">
    <location>
        <begin position="1"/>
        <end position="12"/>
    </location>
</feature>
<dbReference type="InterPro" id="IPR045030">
    <property type="entry name" value="LYSM1-4"/>
</dbReference>
<dbReference type="Pfam" id="PF01476">
    <property type="entry name" value="LysM"/>
    <property type="match status" value="1"/>
</dbReference>
<keyword evidence="2" id="KW-0812">Transmembrane</keyword>
<dbReference type="RefSeq" id="XP_035660334.1">
    <property type="nucleotide sequence ID" value="XM_035804441.1"/>
</dbReference>
<keyword evidence="2" id="KW-0472">Membrane</keyword>
<keyword evidence="2" id="KW-1133">Transmembrane helix</keyword>
<keyword evidence="4" id="KW-1185">Reference proteome</keyword>
<dbReference type="InterPro" id="IPR018392">
    <property type="entry name" value="LysM"/>
</dbReference>
<reference evidence="5 6" key="2">
    <citation type="submission" date="2025-04" db="UniProtKB">
        <authorList>
            <consortium name="RefSeq"/>
        </authorList>
    </citation>
    <scope>IDENTIFICATION</scope>
    <source>
        <strain evidence="5 6">S238N-H82</strain>
        <tissue evidence="5 6">Testes</tissue>
    </source>
</reference>
<dbReference type="Gene3D" id="3.10.350.10">
    <property type="entry name" value="LysM domain"/>
    <property type="match status" value="1"/>
</dbReference>
<feature type="region of interest" description="Disordered" evidence="1">
    <location>
        <begin position="1"/>
        <end position="23"/>
    </location>
</feature>
<proteinExistence type="predicted"/>
<reference evidence="4" key="1">
    <citation type="journal article" date="2020" name="Nat. Ecol. Evol.">
        <title>Deeply conserved synteny resolves early events in vertebrate evolution.</title>
        <authorList>
            <person name="Simakov O."/>
            <person name="Marletaz F."/>
            <person name="Yue J.X."/>
            <person name="O'Connell B."/>
            <person name="Jenkins J."/>
            <person name="Brandt A."/>
            <person name="Calef R."/>
            <person name="Tung C.H."/>
            <person name="Huang T.K."/>
            <person name="Schmutz J."/>
            <person name="Satoh N."/>
            <person name="Yu J.K."/>
            <person name="Putnam N.H."/>
            <person name="Green R.E."/>
            <person name="Rokhsar D.S."/>
        </authorList>
    </citation>
    <scope>NUCLEOTIDE SEQUENCE [LARGE SCALE GENOMIC DNA]</scope>
    <source>
        <strain evidence="4">S238N-H82</strain>
    </source>
</reference>
<evidence type="ECO:0000259" key="3">
    <source>
        <dbReference type="PROSITE" id="PS51782"/>
    </source>
</evidence>
<sequence>MLLRRSSHDKMAKAMAGGRRARHTSWNAPNAELGNLYVFGDDVDEEELLEEDAIELTDVRPRGERRRDERGRKDESDTVLLERTIMPGDTLQTFALLYGCTLADLRRANNLMSDQDFHALKFIKVPVKRHGLLTAREEEDRRRRQFRRTDSENIEYNLDTGDGAKVNGRDAYTEMNDIRGYLTQVDDEMDRIRRSTPEREETFEPYETRASLMECRRYINRETSNGADCGIRWWMALLCMIIVAVVCPLLYFLYFHSRTDGYITKKP</sequence>
<dbReference type="PANTHER" id="PTHR20932">
    <property type="entry name" value="LYSM AND PUTATIVE PEPTIDOGLYCAN-BINDING DOMAIN-CONTAINING PROTEIN"/>
    <property type="match status" value="1"/>
</dbReference>